<dbReference type="EMBL" id="OX458333">
    <property type="protein sequence ID" value="CAI8829795.1"/>
    <property type="molecule type" value="Genomic_DNA"/>
</dbReference>
<dbReference type="Proteomes" id="UP001162030">
    <property type="component" value="Chromosome"/>
</dbReference>
<organism evidence="1 2">
    <name type="scientific">Methylocaldum szegediense</name>
    <dbReference type="NCBI Taxonomy" id="73780"/>
    <lineage>
        <taxon>Bacteria</taxon>
        <taxon>Pseudomonadati</taxon>
        <taxon>Pseudomonadota</taxon>
        <taxon>Gammaproteobacteria</taxon>
        <taxon>Methylococcales</taxon>
        <taxon>Methylococcaceae</taxon>
        <taxon>Methylocaldum</taxon>
    </lineage>
</organism>
<protein>
    <submittedName>
        <fullName evidence="1">Uncharacterized protein</fullName>
    </submittedName>
</protein>
<reference evidence="1 2" key="1">
    <citation type="submission" date="2023-03" db="EMBL/GenBank/DDBJ databases">
        <authorList>
            <person name="Pearce D."/>
        </authorList>
    </citation>
    <scope>NUCLEOTIDE SEQUENCE [LARGE SCALE GENOMIC DNA]</scope>
    <source>
        <strain evidence="1">Msz</strain>
    </source>
</reference>
<gene>
    <name evidence="1" type="ORF">MSZNOR_2122</name>
</gene>
<evidence type="ECO:0000313" key="2">
    <source>
        <dbReference type="Proteomes" id="UP001162030"/>
    </source>
</evidence>
<name>A0ABM9I1M2_9GAMM</name>
<proteinExistence type="predicted"/>
<accession>A0ABM9I1M2</accession>
<evidence type="ECO:0000313" key="1">
    <source>
        <dbReference type="EMBL" id="CAI8829795.1"/>
    </source>
</evidence>
<sequence length="92" mass="9882">MRVAAGVSSSRTSAPSDRELAWREIEGHRIAPGIDGGVNLDGQTTAAASIAWRATPLFAPAHYLMRPQEHAIDHGVVVVVDILGQRLNKDQT</sequence>
<keyword evidence="2" id="KW-1185">Reference proteome</keyword>